<evidence type="ECO:0000313" key="9">
    <source>
        <dbReference type="Proteomes" id="UP000075243"/>
    </source>
</evidence>
<gene>
    <name evidence="8" type="ORF">KK1_007061</name>
</gene>
<dbReference type="InterPro" id="IPR000477">
    <property type="entry name" value="RT_dom"/>
</dbReference>
<keyword evidence="4" id="KW-0255">Endonuclease</keyword>
<dbReference type="SUPFAM" id="SSF53098">
    <property type="entry name" value="Ribonuclease H-like"/>
    <property type="match status" value="1"/>
</dbReference>
<proteinExistence type="predicted"/>
<evidence type="ECO:0000256" key="3">
    <source>
        <dbReference type="ARBA" id="ARBA00022722"/>
    </source>
</evidence>
<dbReference type="InterPro" id="IPR043128">
    <property type="entry name" value="Rev_trsase/Diguanyl_cyclase"/>
</dbReference>
<evidence type="ECO:0000313" key="8">
    <source>
        <dbReference type="EMBL" id="KYP74383.1"/>
    </source>
</evidence>
<sequence length="972" mass="110742">MNEDERKESTEEKIAFQIGSETSQVTYLGAGLAKSEKEALGKIIHKNKDLFAWVPSDMPGIGPKVMCHKLSVCREAKPVAQRKRKMGTERKMAIENEVVKLLEAKFIREVQYTTWLANVVMVKKANGKWRMCTDYTNLNKACPKDAYPLPSIDRLVDRASGHSMLTFLDAYSGYNQIQMHPRFHHRSANYCYQVMSFGLKNAGVTYQRLMNKMFKEQIGRNMEVYVDDMVVKSAELYNHITDLVEIFQQLRRYDMRLNPEKCTFGVAGGKFLGFMLSVRGIEANPDKCQAVIDMRSPQSVKEVQRLAGRLTTLSRFLPCLTETAKPILSLLKKVHKFTPGRKECEAAFQVLKQRLGTPPILSKPDPQSDLIIYLCISQEAISAMLIQEHETQKPIYFISRMLQESETRYQLLEKIALCLVHTAQRLRQYFQGHRIVVRTDCPIAKVLRKPELAGRMMAWSIELSEFDISFEPRGPIKSQYLVDFINELQPTGHFENAPWTIHVDGSSNNQGQYFDEVLVKHTPRGNNERADQLAWLATSNHKPGQLRTTLHLELSAPSVDTVDCLAVSEPPVTWMTDIVRFITEGAHPSCPSAAKKLRTQAARFSSPLLKCLDPEQANYVLREVHEGICGSHSGGRTLAAKVLRAGYYWPTLKSDCMDYVKKCIQCQKHGNLIHASAEQLHSISSPWPFALWGMDILGPFPLAKGQCKFLLVAVDYFTKWIEAEPLATITANNVQKFLWKNIVTRFGIPYALTTDNGLQFVDHKFNKFLEELGIKHRFTSVEHPQANGQAEATNKVILSELKKRLGDAKGLWAEELPEVLWAYRCTPQSTTQETPFRLTYGTEAMIPVEVGEPSFRRTHFDEASNDTSLWAEVDMVDEVRDRAHLVAEACKQRMTRRYNCNLTQRNFKEGDLVWRVQGSARCNPREGKVAANWDGPFRIRHSLQNGAHKLEELSGKTIPRTWNSTHLKMYFS</sequence>
<keyword evidence="2" id="KW-0548">Nucleotidyltransferase</keyword>
<keyword evidence="9" id="KW-1185">Reference proteome</keyword>
<dbReference type="Gene3D" id="1.10.340.70">
    <property type="match status" value="1"/>
</dbReference>
<dbReference type="FunFam" id="3.30.70.270:FF:000003">
    <property type="entry name" value="Transposon Ty3-G Gag-Pol polyprotein"/>
    <property type="match status" value="1"/>
</dbReference>
<evidence type="ECO:0000256" key="1">
    <source>
        <dbReference type="ARBA" id="ARBA00022679"/>
    </source>
</evidence>
<dbReference type="Pfam" id="PF00078">
    <property type="entry name" value="RVT_1"/>
    <property type="match status" value="1"/>
</dbReference>
<dbReference type="PANTHER" id="PTHR37984:SF5">
    <property type="entry name" value="PROTEIN NYNRIN-LIKE"/>
    <property type="match status" value="1"/>
</dbReference>
<evidence type="ECO:0000256" key="2">
    <source>
        <dbReference type="ARBA" id="ARBA00022695"/>
    </source>
</evidence>
<keyword evidence="3" id="KW-0540">Nuclease</keyword>
<dbReference type="GO" id="GO:0003676">
    <property type="term" value="F:nucleic acid binding"/>
    <property type="evidence" value="ECO:0007669"/>
    <property type="project" value="InterPro"/>
</dbReference>
<evidence type="ECO:0000259" key="7">
    <source>
        <dbReference type="PROSITE" id="PS50994"/>
    </source>
</evidence>
<evidence type="ECO:0000256" key="6">
    <source>
        <dbReference type="ARBA" id="ARBA00022918"/>
    </source>
</evidence>
<keyword evidence="6" id="KW-0695">RNA-directed DNA polymerase</keyword>
<dbReference type="Pfam" id="PF00665">
    <property type="entry name" value="rve"/>
    <property type="match status" value="1"/>
</dbReference>
<dbReference type="EMBL" id="CM003604">
    <property type="protein sequence ID" value="KYP74383.1"/>
    <property type="molecule type" value="Genomic_DNA"/>
</dbReference>
<name>A0A151U505_CAJCA</name>
<keyword evidence="5" id="KW-0378">Hydrolase</keyword>
<dbReference type="InterPro" id="IPR001584">
    <property type="entry name" value="Integrase_cat-core"/>
</dbReference>
<dbReference type="Gene3D" id="3.30.420.10">
    <property type="entry name" value="Ribonuclease H-like superfamily/Ribonuclease H"/>
    <property type="match status" value="1"/>
</dbReference>
<evidence type="ECO:0000256" key="4">
    <source>
        <dbReference type="ARBA" id="ARBA00022759"/>
    </source>
</evidence>
<dbReference type="GO" id="GO:0003824">
    <property type="term" value="F:catalytic activity"/>
    <property type="evidence" value="ECO:0007669"/>
    <property type="project" value="UniProtKB-KW"/>
</dbReference>
<dbReference type="Pfam" id="PF17921">
    <property type="entry name" value="Integrase_H2C2"/>
    <property type="match status" value="1"/>
</dbReference>
<dbReference type="SUPFAM" id="SSF56672">
    <property type="entry name" value="DNA/RNA polymerases"/>
    <property type="match status" value="1"/>
</dbReference>
<dbReference type="InterPro" id="IPR050951">
    <property type="entry name" value="Retrovirus_Pol_polyprotein"/>
</dbReference>
<keyword evidence="1" id="KW-0808">Transferase</keyword>
<dbReference type="GO" id="GO:0015074">
    <property type="term" value="P:DNA integration"/>
    <property type="evidence" value="ECO:0007669"/>
    <property type="project" value="InterPro"/>
</dbReference>
<dbReference type="Gene3D" id="3.30.70.270">
    <property type="match status" value="2"/>
</dbReference>
<dbReference type="InterPro" id="IPR012337">
    <property type="entry name" value="RNaseH-like_sf"/>
</dbReference>
<dbReference type="Gramene" id="C.cajan_06866.t">
    <property type="protein sequence ID" value="C.cajan_06866.t"/>
    <property type="gene ID" value="C.cajan_06866"/>
</dbReference>
<protein>
    <submittedName>
        <fullName evidence="8">Retrovirus-related Pol polyprotein from transposon 17.6</fullName>
    </submittedName>
</protein>
<accession>A0A151U505</accession>
<dbReference type="Proteomes" id="UP000075243">
    <property type="component" value="Chromosome 2"/>
</dbReference>
<dbReference type="CDD" id="cd01647">
    <property type="entry name" value="RT_LTR"/>
    <property type="match status" value="1"/>
</dbReference>
<dbReference type="Pfam" id="PF17917">
    <property type="entry name" value="RT_RNaseH"/>
    <property type="match status" value="1"/>
</dbReference>
<dbReference type="InterPro" id="IPR036397">
    <property type="entry name" value="RNaseH_sf"/>
</dbReference>
<dbReference type="PANTHER" id="PTHR37984">
    <property type="entry name" value="PROTEIN CBG26694"/>
    <property type="match status" value="1"/>
</dbReference>
<dbReference type="AlphaFoldDB" id="A0A151U505"/>
<feature type="domain" description="Integrase catalytic" evidence="7">
    <location>
        <begin position="682"/>
        <end position="843"/>
    </location>
</feature>
<dbReference type="PROSITE" id="PS50994">
    <property type="entry name" value="INTEGRASE"/>
    <property type="match status" value="1"/>
</dbReference>
<evidence type="ECO:0000256" key="5">
    <source>
        <dbReference type="ARBA" id="ARBA00022801"/>
    </source>
</evidence>
<dbReference type="InterPro" id="IPR041588">
    <property type="entry name" value="Integrase_H2C2"/>
</dbReference>
<reference evidence="8 9" key="1">
    <citation type="journal article" date="2012" name="Nat. Biotechnol.">
        <title>Draft genome sequence of pigeonpea (Cajanus cajan), an orphan legume crop of resource-poor farmers.</title>
        <authorList>
            <person name="Varshney R.K."/>
            <person name="Chen W."/>
            <person name="Li Y."/>
            <person name="Bharti A.K."/>
            <person name="Saxena R.K."/>
            <person name="Schlueter J.A."/>
            <person name="Donoghue M.T."/>
            <person name="Azam S."/>
            <person name="Fan G."/>
            <person name="Whaley A.M."/>
            <person name="Farmer A.D."/>
            <person name="Sheridan J."/>
            <person name="Iwata A."/>
            <person name="Tuteja R."/>
            <person name="Penmetsa R.V."/>
            <person name="Wu W."/>
            <person name="Upadhyaya H.D."/>
            <person name="Yang S.P."/>
            <person name="Shah T."/>
            <person name="Saxena K.B."/>
            <person name="Michael T."/>
            <person name="McCombie W.R."/>
            <person name="Yang B."/>
            <person name="Zhang G."/>
            <person name="Yang H."/>
            <person name="Wang J."/>
            <person name="Spillane C."/>
            <person name="Cook D.R."/>
            <person name="May G.D."/>
            <person name="Xu X."/>
            <person name="Jackson S.A."/>
        </authorList>
    </citation>
    <scope>NUCLEOTIDE SEQUENCE [LARGE SCALE GENOMIC DNA]</scope>
    <source>
        <strain evidence="9">cv. Asha</strain>
    </source>
</reference>
<dbReference type="InterPro" id="IPR043502">
    <property type="entry name" value="DNA/RNA_pol_sf"/>
</dbReference>
<dbReference type="Gene3D" id="3.10.10.10">
    <property type="entry name" value="HIV Type 1 Reverse Transcriptase, subunit A, domain 1"/>
    <property type="match status" value="1"/>
</dbReference>
<organism evidence="8 9">
    <name type="scientific">Cajanus cajan</name>
    <name type="common">Pigeon pea</name>
    <name type="synonym">Cajanus indicus</name>
    <dbReference type="NCBI Taxonomy" id="3821"/>
    <lineage>
        <taxon>Eukaryota</taxon>
        <taxon>Viridiplantae</taxon>
        <taxon>Streptophyta</taxon>
        <taxon>Embryophyta</taxon>
        <taxon>Tracheophyta</taxon>
        <taxon>Spermatophyta</taxon>
        <taxon>Magnoliopsida</taxon>
        <taxon>eudicotyledons</taxon>
        <taxon>Gunneridae</taxon>
        <taxon>Pentapetalae</taxon>
        <taxon>rosids</taxon>
        <taxon>fabids</taxon>
        <taxon>Fabales</taxon>
        <taxon>Fabaceae</taxon>
        <taxon>Papilionoideae</taxon>
        <taxon>50 kb inversion clade</taxon>
        <taxon>NPAAA clade</taxon>
        <taxon>indigoferoid/millettioid clade</taxon>
        <taxon>Phaseoleae</taxon>
        <taxon>Cajanus</taxon>
    </lineage>
</organism>
<dbReference type="InterPro" id="IPR041373">
    <property type="entry name" value="RT_RNaseH"/>
</dbReference>